<keyword evidence="9" id="KW-0804">Transcription</keyword>
<evidence type="ECO:0000256" key="4">
    <source>
        <dbReference type="ARBA" id="ARBA00022723"/>
    </source>
</evidence>
<dbReference type="SUPFAM" id="SSF57933">
    <property type="entry name" value="TAZ domain"/>
    <property type="match status" value="2"/>
</dbReference>
<evidence type="ECO:0000256" key="12">
    <source>
        <dbReference type="PROSITE-ProRule" id="PRU00203"/>
    </source>
</evidence>
<keyword evidence="3" id="KW-0808">Transferase</keyword>
<comment type="catalytic activity">
    <reaction evidence="11">
        <text>L-lysyl-[protein] + acetyl-CoA = N(6)-acetyl-L-lysyl-[protein] + CoA + H(+)</text>
        <dbReference type="Rhea" id="RHEA:45948"/>
        <dbReference type="Rhea" id="RHEA-COMP:9752"/>
        <dbReference type="Rhea" id="RHEA-COMP:10731"/>
        <dbReference type="ChEBI" id="CHEBI:15378"/>
        <dbReference type="ChEBI" id="CHEBI:29969"/>
        <dbReference type="ChEBI" id="CHEBI:57287"/>
        <dbReference type="ChEBI" id="CHEBI:57288"/>
        <dbReference type="ChEBI" id="CHEBI:61930"/>
        <dbReference type="EC" id="2.3.1.48"/>
    </reaction>
</comment>
<dbReference type="GO" id="GO:0004402">
    <property type="term" value="F:histone acetyltransferase activity"/>
    <property type="evidence" value="ECO:0007669"/>
    <property type="project" value="UniProtKB-ARBA"/>
</dbReference>
<gene>
    <name evidence="15" type="ORF">niasHS_017053</name>
</gene>
<proteinExistence type="predicted"/>
<dbReference type="EMBL" id="JBICCN010000402">
    <property type="protein sequence ID" value="KAL3070928.1"/>
    <property type="molecule type" value="Genomic_DNA"/>
</dbReference>
<keyword evidence="10" id="KW-0539">Nucleus</keyword>
<keyword evidence="5 12" id="KW-0863">Zinc-finger</keyword>
<protein>
    <recommendedName>
        <fullName evidence="2">histone acetyltransferase</fullName>
        <ecNumber evidence="2">2.3.1.48</ecNumber>
    </recommendedName>
</protein>
<comment type="subcellular location">
    <subcellularLocation>
        <location evidence="1">Nucleus</location>
    </subcellularLocation>
</comment>
<evidence type="ECO:0000256" key="11">
    <source>
        <dbReference type="ARBA" id="ARBA00048017"/>
    </source>
</evidence>
<dbReference type="GO" id="GO:0005634">
    <property type="term" value="C:nucleus"/>
    <property type="evidence" value="ECO:0007669"/>
    <property type="project" value="UniProtKB-SubCell"/>
</dbReference>
<dbReference type="Gene3D" id="1.20.1020.10">
    <property type="entry name" value="TAZ domain"/>
    <property type="match status" value="2"/>
</dbReference>
<feature type="compositionally biased region" description="Polar residues" evidence="13">
    <location>
        <begin position="168"/>
        <end position="179"/>
    </location>
</feature>
<sequence length="342" mass="36997">MNNTNSGGPPQMLGAGSGAGQPRDPANRKLIQQQLVLLLHAQKCQQIERSEPLQNRAPCTLPYCSLMKGVLEHMVGCSAGRQCQYAHCASSRQIIAHWKGCQKDNCSVCNVHINETMVVDPRQADIMLSAVGFHSVTLPQGAIDQQQQQSMNNPNSGGPPQMHEGGIAQQQQTAGNHPQQMLGAGAGQPQETVQRKLIQQQLVLLLHAHKCQQIERSELRQNRAPCTLPYCSVMKGVLEHMVGCSAGRQCQYAHCASSRQIIAHWKNCHKDDCPVCNMVKRYINGTAADRRQADIMLSSVGFSSVTLAQGAVGQQQPSSSASICSGPSSVGSTSILLKNLHL</sequence>
<dbReference type="GO" id="GO:0008270">
    <property type="term" value="F:zinc ion binding"/>
    <property type="evidence" value="ECO:0007669"/>
    <property type="project" value="UniProtKB-KW"/>
</dbReference>
<dbReference type="PANTHER" id="PTHR13808">
    <property type="entry name" value="CBP/P300-RELATED"/>
    <property type="match status" value="1"/>
</dbReference>
<keyword evidence="16" id="KW-1185">Reference proteome</keyword>
<keyword evidence="4 12" id="KW-0479">Metal-binding</keyword>
<dbReference type="Proteomes" id="UP001620645">
    <property type="component" value="Unassembled WGS sequence"/>
</dbReference>
<feature type="zinc finger region" description="TAZ-type" evidence="12">
    <location>
        <begin position="191"/>
        <end position="279"/>
    </location>
</feature>
<evidence type="ECO:0000256" key="13">
    <source>
        <dbReference type="SAM" id="MobiDB-lite"/>
    </source>
</evidence>
<accession>A0ABD2I431</accession>
<feature type="domain" description="TAZ-type" evidence="14">
    <location>
        <begin position="24"/>
        <end position="112"/>
    </location>
</feature>
<dbReference type="SMART" id="SM00551">
    <property type="entry name" value="ZnF_TAZ"/>
    <property type="match status" value="2"/>
</dbReference>
<evidence type="ECO:0000259" key="14">
    <source>
        <dbReference type="PROSITE" id="PS50134"/>
    </source>
</evidence>
<comment type="caution">
    <text evidence="15">The sequence shown here is derived from an EMBL/GenBank/DDBJ whole genome shotgun (WGS) entry which is preliminary data.</text>
</comment>
<dbReference type="InterPro" id="IPR013178">
    <property type="entry name" value="Histone_AcTrfase_Rtt109/CBP"/>
</dbReference>
<evidence type="ECO:0000313" key="15">
    <source>
        <dbReference type="EMBL" id="KAL3070928.1"/>
    </source>
</evidence>
<evidence type="ECO:0000313" key="16">
    <source>
        <dbReference type="Proteomes" id="UP001620645"/>
    </source>
</evidence>
<organism evidence="15 16">
    <name type="scientific">Heterodera schachtii</name>
    <name type="common">Sugarbeet cyst nematode worm</name>
    <name type="synonym">Tylenchus schachtii</name>
    <dbReference type="NCBI Taxonomy" id="97005"/>
    <lineage>
        <taxon>Eukaryota</taxon>
        <taxon>Metazoa</taxon>
        <taxon>Ecdysozoa</taxon>
        <taxon>Nematoda</taxon>
        <taxon>Chromadorea</taxon>
        <taxon>Rhabditida</taxon>
        <taxon>Tylenchina</taxon>
        <taxon>Tylenchomorpha</taxon>
        <taxon>Tylenchoidea</taxon>
        <taxon>Heteroderidae</taxon>
        <taxon>Heteroderinae</taxon>
        <taxon>Heterodera</taxon>
    </lineage>
</organism>
<evidence type="ECO:0000256" key="6">
    <source>
        <dbReference type="ARBA" id="ARBA00022833"/>
    </source>
</evidence>
<evidence type="ECO:0000256" key="3">
    <source>
        <dbReference type="ARBA" id="ARBA00022679"/>
    </source>
</evidence>
<feature type="region of interest" description="Disordered" evidence="13">
    <location>
        <begin position="1"/>
        <end position="25"/>
    </location>
</feature>
<evidence type="ECO:0000256" key="1">
    <source>
        <dbReference type="ARBA" id="ARBA00004123"/>
    </source>
</evidence>
<feature type="region of interest" description="Disordered" evidence="13">
    <location>
        <begin position="146"/>
        <end position="188"/>
    </location>
</feature>
<dbReference type="PROSITE" id="PS50134">
    <property type="entry name" value="ZF_TAZ"/>
    <property type="match status" value="2"/>
</dbReference>
<feature type="domain" description="TAZ-type" evidence="14">
    <location>
        <begin position="191"/>
        <end position="279"/>
    </location>
</feature>
<feature type="zinc finger region" description="TAZ-type" evidence="12">
    <location>
        <begin position="24"/>
        <end position="112"/>
    </location>
</feature>
<evidence type="ECO:0000256" key="2">
    <source>
        <dbReference type="ARBA" id="ARBA00013184"/>
    </source>
</evidence>
<evidence type="ECO:0000256" key="8">
    <source>
        <dbReference type="ARBA" id="ARBA00023015"/>
    </source>
</evidence>
<keyword evidence="7" id="KW-0156">Chromatin regulator</keyword>
<reference evidence="15 16" key="1">
    <citation type="submission" date="2024-10" db="EMBL/GenBank/DDBJ databases">
        <authorList>
            <person name="Kim D."/>
        </authorList>
    </citation>
    <scope>NUCLEOTIDE SEQUENCE [LARGE SCALE GENOMIC DNA]</scope>
    <source>
        <strain evidence="15">Taebaek</strain>
    </source>
</reference>
<dbReference type="Pfam" id="PF02135">
    <property type="entry name" value="zf-TAZ"/>
    <property type="match status" value="2"/>
</dbReference>
<evidence type="ECO:0000256" key="7">
    <source>
        <dbReference type="ARBA" id="ARBA00022853"/>
    </source>
</evidence>
<evidence type="ECO:0000256" key="10">
    <source>
        <dbReference type="ARBA" id="ARBA00023242"/>
    </source>
</evidence>
<name>A0ABD2I431_HETSC</name>
<keyword evidence="8" id="KW-0805">Transcription regulation</keyword>
<keyword evidence="6 12" id="KW-0862">Zinc</keyword>
<dbReference type="InterPro" id="IPR035898">
    <property type="entry name" value="TAZ_dom_sf"/>
</dbReference>
<evidence type="ECO:0000256" key="9">
    <source>
        <dbReference type="ARBA" id="ARBA00023163"/>
    </source>
</evidence>
<evidence type="ECO:0000256" key="5">
    <source>
        <dbReference type="ARBA" id="ARBA00022771"/>
    </source>
</evidence>
<dbReference type="PANTHER" id="PTHR13808:SF1">
    <property type="entry name" value="HISTONE ACETYLTRANSFERASE"/>
    <property type="match status" value="1"/>
</dbReference>
<dbReference type="AlphaFoldDB" id="A0ABD2I431"/>
<dbReference type="EC" id="2.3.1.48" evidence="2"/>
<dbReference type="InterPro" id="IPR000197">
    <property type="entry name" value="Znf_TAZ"/>
</dbReference>